<feature type="domain" description="UspA" evidence="2">
    <location>
        <begin position="206"/>
        <end position="284"/>
    </location>
</feature>
<evidence type="ECO:0000256" key="1">
    <source>
        <dbReference type="ARBA" id="ARBA00008791"/>
    </source>
</evidence>
<dbReference type="EMBL" id="CP001678">
    <property type="protein sequence ID" value="ACT59445.1"/>
    <property type="molecule type" value="Genomic_DNA"/>
</dbReference>
<dbReference type="STRING" id="582402.Hbal_1757"/>
<organism evidence="3 4">
    <name type="scientific">Hirschia baltica (strain ATCC 49814 / DSM 5838 / IFAM 1418)</name>
    <dbReference type="NCBI Taxonomy" id="582402"/>
    <lineage>
        <taxon>Bacteria</taxon>
        <taxon>Pseudomonadati</taxon>
        <taxon>Pseudomonadota</taxon>
        <taxon>Alphaproteobacteria</taxon>
        <taxon>Hyphomonadales</taxon>
        <taxon>Hyphomonadaceae</taxon>
        <taxon>Hirschia</taxon>
    </lineage>
</organism>
<gene>
    <name evidence="3" type="ordered locus">Hbal_1757</name>
</gene>
<dbReference type="InterPro" id="IPR006016">
    <property type="entry name" value="UspA"/>
</dbReference>
<dbReference type="CDD" id="cd00293">
    <property type="entry name" value="USP-like"/>
    <property type="match status" value="2"/>
</dbReference>
<proteinExistence type="inferred from homology"/>
<dbReference type="PRINTS" id="PR01438">
    <property type="entry name" value="UNVRSLSTRESS"/>
</dbReference>
<feature type="domain" description="UspA" evidence="2">
    <location>
        <begin position="2"/>
        <end position="155"/>
    </location>
</feature>
<reference evidence="4" key="1">
    <citation type="journal article" date="2011" name="J. Bacteriol.">
        <title>Genome sequences of eight morphologically diverse alphaproteobacteria.</title>
        <authorList>
            <consortium name="US DOE Joint Genome Institute"/>
            <person name="Brown P.J."/>
            <person name="Kysela D.T."/>
            <person name="Buechlein A."/>
            <person name="Hemmerich C."/>
            <person name="Brun Y.V."/>
        </authorList>
    </citation>
    <scope>NUCLEOTIDE SEQUENCE [LARGE SCALE GENOMIC DNA]</scope>
    <source>
        <strain evidence="4">ATCC 49814 / DSM 5838 / IFAM 1418</strain>
    </source>
</reference>
<dbReference type="SUPFAM" id="SSF52402">
    <property type="entry name" value="Adenine nucleotide alpha hydrolases-like"/>
    <property type="match status" value="2"/>
</dbReference>
<dbReference type="OrthoDB" id="9804721at2"/>
<evidence type="ECO:0000313" key="4">
    <source>
        <dbReference type="Proteomes" id="UP000002745"/>
    </source>
</evidence>
<accession>C6XK00</accession>
<dbReference type="InterPro" id="IPR006015">
    <property type="entry name" value="Universal_stress_UspA"/>
</dbReference>
<dbReference type="eggNOG" id="COG0589">
    <property type="taxonomic scope" value="Bacteria"/>
</dbReference>
<dbReference type="Gene3D" id="3.40.50.12370">
    <property type="match status" value="1"/>
</dbReference>
<evidence type="ECO:0000259" key="2">
    <source>
        <dbReference type="Pfam" id="PF00582"/>
    </source>
</evidence>
<dbReference type="AlphaFoldDB" id="C6XK00"/>
<comment type="similarity">
    <text evidence="1">Belongs to the universal stress protein A family.</text>
</comment>
<evidence type="ECO:0000313" key="3">
    <source>
        <dbReference type="EMBL" id="ACT59445.1"/>
    </source>
</evidence>
<dbReference type="Pfam" id="PF00582">
    <property type="entry name" value="Usp"/>
    <property type="match status" value="2"/>
</dbReference>
<dbReference type="PANTHER" id="PTHR46268:SF6">
    <property type="entry name" value="UNIVERSAL STRESS PROTEIN UP12"/>
    <property type="match status" value="1"/>
</dbReference>
<protein>
    <submittedName>
        <fullName evidence="3">UspA domain protein</fullName>
    </submittedName>
</protein>
<dbReference type="Proteomes" id="UP000002745">
    <property type="component" value="Chromosome"/>
</dbReference>
<dbReference type="RefSeq" id="WP_015827595.1">
    <property type="nucleotide sequence ID" value="NC_012982.1"/>
</dbReference>
<dbReference type="PANTHER" id="PTHR46268">
    <property type="entry name" value="STRESS RESPONSE PROTEIN NHAX"/>
    <property type="match status" value="1"/>
</dbReference>
<sequence>MKLVALIDGSAYSQSVCDYAAWATLRSEGKLDLLHVLDDRNHSSSTSNLSGNIGLGARTSIMEELAELDAQRAKIAQKKGRAILEDADTRVAAFGVDNVESKLRNGDLIETVTTFEKDADLIIIGKRGEAADFAKMHLGSNLERVVRAAQKPVMVASRKYQEPQKLLIAYDGGISSEKAIDAVSTNAMYAGLSCHLISVTNTEKSALADKLEAAKQKLENAGFAVSVEMKIGQPATVISQVCADQDFDMLIMGAYGHSHIRSLIIGSTTTEVIRKCLIPVVLYR</sequence>
<dbReference type="KEGG" id="hba:Hbal_1757"/>
<dbReference type="HOGENOM" id="CLU_049301_5_1_5"/>
<name>C6XK00_HIRBI</name>
<keyword evidence="4" id="KW-1185">Reference proteome</keyword>